<proteinExistence type="predicted"/>
<organism evidence="2 3">
    <name type="scientific">Daldinia eschscholtzii</name>
    <dbReference type="NCBI Taxonomy" id="292717"/>
    <lineage>
        <taxon>Eukaryota</taxon>
        <taxon>Fungi</taxon>
        <taxon>Dikarya</taxon>
        <taxon>Ascomycota</taxon>
        <taxon>Pezizomycotina</taxon>
        <taxon>Sordariomycetes</taxon>
        <taxon>Xylariomycetidae</taxon>
        <taxon>Xylariales</taxon>
        <taxon>Hypoxylaceae</taxon>
        <taxon>Daldinia</taxon>
    </lineage>
</organism>
<sequence>MERKLGTYRQYSPPVGIPEYVKKALPPRPDSGSSSIYSSPNESSQLPVQNDKRQDVSPTSVLNEARLTMVQPLQLIASSSPRSEKRPDIAAPQPRHPARMILETSEADDMIISPVSNPLSVNTNLQQYEVSPISPNESACSLHSAISSTASPNSSSAEEIYLSRRPFVYEEHPIVYPSVDLLSTPEILAPSQKHQFQYQQINLRYSDPGSPINGAVIHPPTSFPSDPNLRLSRHLDDDNQRHTPAMNTNPPLQPADSEDNNVDDASSTPVESVVSPKVAFAGTIDGFSTRPRANSKRTAPVPPPLKLSERPFADQYVKTPFPGAAEPAQRQETSGPSTSRQQNQQQSGGAEHKTQEEQNSIARKRNRMSTLPALVFPKSLRHNGGEKDKDKERDGGKVKKSLLSRAKSLRIGRGLGLGIGSEEARKEKRREEMKRQIRIGEPRS</sequence>
<evidence type="ECO:0000313" key="3">
    <source>
        <dbReference type="Proteomes" id="UP001369815"/>
    </source>
</evidence>
<evidence type="ECO:0000256" key="1">
    <source>
        <dbReference type="SAM" id="MobiDB-lite"/>
    </source>
</evidence>
<feature type="compositionally biased region" description="Basic residues" evidence="1">
    <location>
        <begin position="398"/>
        <end position="410"/>
    </location>
</feature>
<gene>
    <name evidence="2" type="ORF">Daesc_010116</name>
</gene>
<feature type="region of interest" description="Disordered" evidence="1">
    <location>
        <begin position="210"/>
        <end position="444"/>
    </location>
</feature>
<feature type="compositionally biased region" description="Polar residues" evidence="1">
    <location>
        <begin position="330"/>
        <end position="348"/>
    </location>
</feature>
<reference evidence="2 3" key="1">
    <citation type="journal article" date="2024" name="Front Chem Biol">
        <title>Unveiling the potential of Daldinia eschscholtzii MFLUCC 19-0629 through bioactivity and bioinformatics studies for enhanced sustainable agriculture production.</title>
        <authorList>
            <person name="Brooks S."/>
            <person name="Weaver J.A."/>
            <person name="Klomchit A."/>
            <person name="Alharthi S.A."/>
            <person name="Onlamun T."/>
            <person name="Nurani R."/>
            <person name="Vong T.K."/>
            <person name="Alberti F."/>
            <person name="Greco C."/>
        </authorList>
    </citation>
    <scope>NUCLEOTIDE SEQUENCE [LARGE SCALE GENOMIC DNA]</scope>
    <source>
        <strain evidence="2">MFLUCC 19-0629</strain>
    </source>
</reference>
<name>A0AAX6M6U7_9PEZI</name>
<evidence type="ECO:0000313" key="2">
    <source>
        <dbReference type="EMBL" id="KAK6948350.1"/>
    </source>
</evidence>
<dbReference type="AlphaFoldDB" id="A0AAX6M6U7"/>
<accession>A0AAX6M6U7</accession>
<feature type="region of interest" description="Disordered" evidence="1">
    <location>
        <begin position="1"/>
        <end position="63"/>
    </location>
</feature>
<feature type="compositionally biased region" description="Basic and acidic residues" evidence="1">
    <location>
        <begin position="383"/>
        <end position="397"/>
    </location>
</feature>
<keyword evidence="3" id="KW-1185">Reference proteome</keyword>
<dbReference type="Proteomes" id="UP001369815">
    <property type="component" value="Unassembled WGS sequence"/>
</dbReference>
<protein>
    <submittedName>
        <fullName evidence="2">Uncharacterized protein</fullName>
    </submittedName>
</protein>
<feature type="compositionally biased region" description="Low complexity" evidence="1">
    <location>
        <begin position="31"/>
        <end position="44"/>
    </location>
</feature>
<comment type="caution">
    <text evidence="2">The sequence shown here is derived from an EMBL/GenBank/DDBJ whole genome shotgun (WGS) entry which is preliminary data.</text>
</comment>
<feature type="compositionally biased region" description="Basic and acidic residues" evidence="1">
    <location>
        <begin position="422"/>
        <end position="444"/>
    </location>
</feature>
<dbReference type="EMBL" id="JBANMG010000010">
    <property type="protein sequence ID" value="KAK6948350.1"/>
    <property type="molecule type" value="Genomic_DNA"/>
</dbReference>